<keyword evidence="20" id="KW-1185">Reference proteome</keyword>
<dbReference type="Gene3D" id="3.40.50.2300">
    <property type="match status" value="4"/>
</dbReference>
<evidence type="ECO:0000256" key="2">
    <source>
        <dbReference type="ARBA" id="ARBA00008685"/>
    </source>
</evidence>
<dbReference type="GO" id="GO:0015276">
    <property type="term" value="F:ligand-gated monoatomic ion channel activity"/>
    <property type="evidence" value="ECO:0007669"/>
    <property type="project" value="InterPro"/>
</dbReference>
<evidence type="ECO:0000313" key="19">
    <source>
        <dbReference type="EMBL" id="KAH8517828.1"/>
    </source>
</evidence>
<dbReference type="Pfam" id="PF10613">
    <property type="entry name" value="Lig_chan-Glu_bd"/>
    <property type="match status" value="1"/>
</dbReference>
<proteinExistence type="inferred from homology"/>
<dbReference type="InterPro" id="IPR028082">
    <property type="entry name" value="Peripla_BP_I"/>
</dbReference>
<keyword evidence="11 13" id="KW-1071">Ligand-gated ion channel</keyword>
<evidence type="ECO:0000313" key="20">
    <source>
        <dbReference type="Proteomes" id="UP000807159"/>
    </source>
</evidence>
<dbReference type="InterPro" id="IPR001320">
    <property type="entry name" value="Iontro_rcpt_C"/>
</dbReference>
<evidence type="ECO:0000259" key="18">
    <source>
        <dbReference type="SMART" id="SM00079"/>
    </source>
</evidence>
<keyword evidence="9 13" id="KW-0675">Receptor</keyword>
<dbReference type="SMART" id="SM00079">
    <property type="entry name" value="PBPe"/>
    <property type="match status" value="1"/>
</dbReference>
<evidence type="ECO:0000256" key="7">
    <source>
        <dbReference type="ARBA" id="ARBA00023065"/>
    </source>
</evidence>
<keyword evidence="6 16" id="KW-1133">Transmembrane helix</keyword>
<evidence type="ECO:0000256" key="1">
    <source>
        <dbReference type="ARBA" id="ARBA00004141"/>
    </source>
</evidence>
<feature type="signal peptide" evidence="17">
    <location>
        <begin position="1"/>
        <end position="30"/>
    </location>
</feature>
<keyword evidence="4 16" id="KW-0812">Transmembrane</keyword>
<sequence>MAMSLLNISGGRASMKRMLLLMLIAGICVPIEVVFGQAAAKGNGTDVSSSSSSRPSVANIGTLYTYDSVIGRAAGPAIAAAVDDVNSDPTILPGTRLNLISHNTNCSGFLGTVEVLQLMVNDVVAVIGPQSSGIAHIISHVVNELHVPLLSFAATDPTLSALQYPYFLRTTHNDYFQMYAIADIVTYFGWREVIAIFVDDDYGRSGISILGDALAMKRAKISYKAALAPRASRSQISDLLLKVNQMESRVYVVHVNPDSGVIALRHHTQDTDLKKKFMSKWSGLNHKNSIGASGFNSYALYAYDTVWLAARALDVFLNEGRNLSYSSDPKLNDTNGSALNLSSMRIFYGGQEFLQTLLRMNFTGLSGQIQFDVDKNLVHPAYDVLNIGGTGSRRIGYWSNYSGLSTVTPEVLYTKPKNTSARSQHLYSVIWPGETSLVPRGWVFPENGKPLRIAVPNRVSYVQFVSQDKDPPGVRGYCIDVFEAAVNLLPYPVPRIYMLHGDGKRNPVYNEIVQAVAEDRYDAAVGDVTIVTNRTKIVDFTQPFMESGLVVVAPVKEVKSSPWAFLKPFTFQMWLVTGAFFLLVGAVVWILEHRINHEFRGPPRQQLMTIFCLAAGNEPIGVQEGSFARNYLIDELNIAESRIVILKSQEEYSTFLLLGPNRGGVAAIVDELPYIELFLSASNCAFKIVGQEFTKSGWGFAFDIFPSFCVPSPMDGMDGRPLTFLISPSLKLEPVLSKLTQNLPVTKGETRTEGLVAFQRDSPLAVDLSTAILQLSENGDLQKIHNKWLTHADCSAQGNEIDENHLSLKSFWGLFLICGIACSISLVVFFCNIICQYRRFTPEDHGEEAEVDEIQPPRPQRSVCSTSLKKLIGFIDRKEEPFNEMIKPKSTDIKRQGSPSSDGHTISSA</sequence>
<dbReference type="AlphaFoldDB" id="A0A8T2ZKH2"/>
<evidence type="ECO:0000256" key="14">
    <source>
        <dbReference type="PIRSR" id="PIRSR037090-50"/>
    </source>
</evidence>
<organism evidence="19 20">
    <name type="scientific">Populus deltoides</name>
    <name type="common">Eastern poplar</name>
    <name type="synonym">Eastern cottonwood</name>
    <dbReference type="NCBI Taxonomy" id="3696"/>
    <lineage>
        <taxon>Eukaryota</taxon>
        <taxon>Viridiplantae</taxon>
        <taxon>Streptophyta</taxon>
        <taxon>Embryophyta</taxon>
        <taxon>Tracheophyta</taxon>
        <taxon>Spermatophyta</taxon>
        <taxon>Magnoliopsida</taxon>
        <taxon>eudicotyledons</taxon>
        <taxon>Gunneridae</taxon>
        <taxon>Pentapetalae</taxon>
        <taxon>rosids</taxon>
        <taxon>fabids</taxon>
        <taxon>Malpighiales</taxon>
        <taxon>Salicaceae</taxon>
        <taxon>Saliceae</taxon>
        <taxon>Populus</taxon>
    </lineage>
</organism>
<keyword evidence="12 13" id="KW-0407">Ion channel</keyword>
<comment type="function">
    <text evidence="13">Glutamate-gated receptor that probably acts as non-selective cation channel.</text>
</comment>
<evidence type="ECO:0000256" key="9">
    <source>
        <dbReference type="ARBA" id="ARBA00023170"/>
    </source>
</evidence>
<reference evidence="19" key="1">
    <citation type="journal article" date="2021" name="J. Hered.">
        <title>Genome Assembly of Salicaceae Populus deltoides (Eastern Cottonwood) I-69 Based on Nanopore Sequencing and Hi-C Technologies.</title>
        <authorList>
            <person name="Bai S."/>
            <person name="Wu H."/>
            <person name="Zhang J."/>
            <person name="Pan Z."/>
            <person name="Zhao W."/>
            <person name="Li Z."/>
            <person name="Tong C."/>
        </authorList>
    </citation>
    <scope>NUCLEOTIDE SEQUENCE</scope>
    <source>
        <tissue evidence="19">Leaf</tissue>
    </source>
</reference>
<dbReference type="InterPro" id="IPR015683">
    <property type="entry name" value="Ionotropic_Glu_rcpt"/>
</dbReference>
<dbReference type="CDD" id="cd13686">
    <property type="entry name" value="GluR_Plant"/>
    <property type="match status" value="1"/>
</dbReference>
<dbReference type="PIRSF" id="PIRSF037090">
    <property type="entry name" value="Iontro_Glu-like_rcpt_pln"/>
    <property type="match status" value="1"/>
</dbReference>
<feature type="transmembrane region" description="Helical" evidence="16">
    <location>
        <begin position="811"/>
        <end position="830"/>
    </location>
</feature>
<feature type="domain" description="Ionotropic glutamate receptor C-terminal" evidence="18">
    <location>
        <begin position="452"/>
        <end position="791"/>
    </location>
</feature>
<feature type="compositionally biased region" description="Basic and acidic residues" evidence="15">
    <location>
        <begin position="882"/>
        <end position="895"/>
    </location>
</feature>
<feature type="transmembrane region" description="Helical" evidence="16">
    <location>
        <begin position="571"/>
        <end position="591"/>
    </location>
</feature>
<dbReference type="Proteomes" id="UP000807159">
    <property type="component" value="Chromosome 2"/>
</dbReference>
<keyword evidence="5 17" id="KW-0732">Signal</keyword>
<dbReference type="FunFam" id="3.40.50.2300:FF:000117">
    <property type="entry name" value="Glutamate receptor"/>
    <property type="match status" value="1"/>
</dbReference>
<dbReference type="SUPFAM" id="SSF53822">
    <property type="entry name" value="Periplasmic binding protein-like I"/>
    <property type="match status" value="1"/>
</dbReference>
<keyword evidence="7 13" id="KW-0406">Ion transport</keyword>
<evidence type="ECO:0000256" key="10">
    <source>
        <dbReference type="ARBA" id="ARBA00023180"/>
    </source>
</evidence>
<dbReference type="SUPFAM" id="SSF53850">
    <property type="entry name" value="Periplasmic binding protein-like II"/>
    <property type="match status" value="2"/>
</dbReference>
<dbReference type="InterPro" id="IPR017103">
    <property type="entry name" value="Iontropic_Glu_rcpt_pln"/>
</dbReference>
<name>A0A8T2ZKH2_POPDE</name>
<accession>A0A8T2ZKH2</accession>
<evidence type="ECO:0000256" key="6">
    <source>
        <dbReference type="ARBA" id="ARBA00022989"/>
    </source>
</evidence>
<evidence type="ECO:0000256" key="3">
    <source>
        <dbReference type="ARBA" id="ARBA00022448"/>
    </source>
</evidence>
<dbReference type="InterPro" id="IPR019594">
    <property type="entry name" value="Glu/Gly-bd"/>
</dbReference>
<dbReference type="Gene3D" id="3.40.190.10">
    <property type="entry name" value="Periplasmic binding protein-like II"/>
    <property type="match status" value="2"/>
</dbReference>
<dbReference type="FunFam" id="3.40.190.10:FF:000054">
    <property type="entry name" value="Glutamate receptor"/>
    <property type="match status" value="1"/>
</dbReference>
<dbReference type="InterPro" id="IPR001828">
    <property type="entry name" value="ANF_lig-bd_rcpt"/>
</dbReference>
<dbReference type="FunFam" id="3.40.190.10:FF:000039">
    <property type="entry name" value="Glutamate receptor"/>
    <property type="match status" value="1"/>
</dbReference>
<feature type="chain" id="PRO_5036276155" description="Glutamate receptor" evidence="17">
    <location>
        <begin position="31"/>
        <end position="909"/>
    </location>
</feature>
<dbReference type="PANTHER" id="PTHR18966">
    <property type="entry name" value="IONOTROPIC GLUTAMATE RECEPTOR"/>
    <property type="match status" value="1"/>
</dbReference>
<comment type="similarity">
    <text evidence="2 13">Belongs to the glutamate-gated ion channel (TC 1.A.10.1) family.</text>
</comment>
<gene>
    <name evidence="19" type="ORF">H0E87_005661</name>
</gene>
<feature type="compositionally biased region" description="Polar residues" evidence="15">
    <location>
        <begin position="897"/>
        <end position="909"/>
    </location>
</feature>
<keyword evidence="8 13" id="KW-0472">Membrane</keyword>
<keyword evidence="3 13" id="KW-0813">Transport</keyword>
<dbReference type="FunFam" id="3.40.190.10:FF:000109">
    <property type="entry name" value="Glutamate receptor"/>
    <property type="match status" value="1"/>
</dbReference>
<evidence type="ECO:0000256" key="5">
    <source>
        <dbReference type="ARBA" id="ARBA00022729"/>
    </source>
</evidence>
<keyword evidence="14" id="KW-1015">Disulfide bond</keyword>
<dbReference type="GO" id="GO:0016020">
    <property type="term" value="C:membrane"/>
    <property type="evidence" value="ECO:0007669"/>
    <property type="project" value="UniProtKB-SubCell"/>
</dbReference>
<feature type="disulfide bond" evidence="14">
    <location>
        <begin position="684"/>
        <end position="794"/>
    </location>
</feature>
<evidence type="ECO:0000256" key="16">
    <source>
        <dbReference type="SAM" id="Phobius"/>
    </source>
</evidence>
<evidence type="ECO:0000256" key="17">
    <source>
        <dbReference type="SAM" id="SignalP"/>
    </source>
</evidence>
<dbReference type="EMBL" id="JACEGQ020000002">
    <property type="protein sequence ID" value="KAH8517827.1"/>
    <property type="molecule type" value="Genomic_DNA"/>
</dbReference>
<evidence type="ECO:0000256" key="4">
    <source>
        <dbReference type="ARBA" id="ARBA00022692"/>
    </source>
</evidence>
<comment type="caution">
    <text evidence="19">The sequence shown here is derived from an EMBL/GenBank/DDBJ whole genome shotgun (WGS) entry which is preliminary data.</text>
</comment>
<evidence type="ECO:0000256" key="8">
    <source>
        <dbReference type="ARBA" id="ARBA00023136"/>
    </source>
</evidence>
<comment type="subcellular location">
    <subcellularLocation>
        <location evidence="1">Membrane</location>
        <topology evidence="1">Multi-pass membrane protein</topology>
    </subcellularLocation>
</comment>
<dbReference type="Pfam" id="PF01094">
    <property type="entry name" value="ANF_receptor"/>
    <property type="match status" value="2"/>
</dbReference>
<dbReference type="EMBL" id="JACEGQ020000002">
    <property type="protein sequence ID" value="KAH8517828.1"/>
    <property type="molecule type" value="Genomic_DNA"/>
</dbReference>
<evidence type="ECO:0000256" key="13">
    <source>
        <dbReference type="PIRNR" id="PIRNR037090"/>
    </source>
</evidence>
<feature type="region of interest" description="Disordered" evidence="15">
    <location>
        <begin position="882"/>
        <end position="909"/>
    </location>
</feature>
<evidence type="ECO:0000256" key="11">
    <source>
        <dbReference type="ARBA" id="ARBA00023286"/>
    </source>
</evidence>
<protein>
    <recommendedName>
        <fullName evidence="13">Glutamate receptor</fullName>
    </recommendedName>
</protein>
<dbReference type="Gene3D" id="1.10.287.70">
    <property type="match status" value="1"/>
</dbReference>
<evidence type="ECO:0000256" key="15">
    <source>
        <dbReference type="SAM" id="MobiDB-lite"/>
    </source>
</evidence>
<evidence type="ECO:0000256" key="12">
    <source>
        <dbReference type="ARBA" id="ARBA00023303"/>
    </source>
</evidence>
<keyword evidence="10" id="KW-0325">Glycoprotein</keyword>